<protein>
    <submittedName>
        <fullName evidence="2">DUF3040 domain-containing protein</fullName>
    </submittedName>
</protein>
<gene>
    <name evidence="2" type="ORF">ACFPEL_15845</name>
</gene>
<name>A0ABV9RKK5_9PSEU</name>
<keyword evidence="1" id="KW-0812">Transmembrane</keyword>
<reference evidence="3" key="1">
    <citation type="journal article" date="2019" name="Int. J. Syst. Evol. Microbiol.">
        <title>The Global Catalogue of Microorganisms (GCM) 10K type strain sequencing project: providing services to taxonomists for standard genome sequencing and annotation.</title>
        <authorList>
            <consortium name="The Broad Institute Genomics Platform"/>
            <consortium name="The Broad Institute Genome Sequencing Center for Infectious Disease"/>
            <person name="Wu L."/>
            <person name="Ma J."/>
        </authorList>
    </citation>
    <scope>NUCLEOTIDE SEQUENCE [LARGE SCALE GENOMIC DNA]</scope>
    <source>
        <strain evidence="3">CCUG 50347</strain>
    </source>
</reference>
<dbReference type="RefSeq" id="WP_274192529.1">
    <property type="nucleotide sequence ID" value="NZ_BAABHN010000035.1"/>
</dbReference>
<proteinExistence type="predicted"/>
<dbReference type="Pfam" id="PF11239">
    <property type="entry name" value="DUF3040"/>
    <property type="match status" value="1"/>
</dbReference>
<keyword evidence="1" id="KW-1133">Transmembrane helix</keyword>
<dbReference type="EMBL" id="JBHSIM010000035">
    <property type="protein sequence ID" value="MFC4833887.1"/>
    <property type="molecule type" value="Genomic_DNA"/>
</dbReference>
<sequence length="117" mass="12527">MEQPEDPDRVAGETAAERAVDPYRAPFDAMVRALAAQDPRFVRRVSIPRKRRLGVGHLMLLAGLVTTLLLGVVPLAIGVHTGSVVLLVIGALGSTLLPAGAPLAVRIVLHRTRPLMR</sequence>
<keyword evidence="3" id="KW-1185">Reference proteome</keyword>
<organism evidence="2 3">
    <name type="scientific">Actinomycetospora chibensis</name>
    <dbReference type="NCBI Taxonomy" id="663606"/>
    <lineage>
        <taxon>Bacteria</taxon>
        <taxon>Bacillati</taxon>
        <taxon>Actinomycetota</taxon>
        <taxon>Actinomycetes</taxon>
        <taxon>Pseudonocardiales</taxon>
        <taxon>Pseudonocardiaceae</taxon>
        <taxon>Actinomycetospora</taxon>
    </lineage>
</organism>
<keyword evidence="1" id="KW-0472">Membrane</keyword>
<evidence type="ECO:0000313" key="3">
    <source>
        <dbReference type="Proteomes" id="UP001595909"/>
    </source>
</evidence>
<feature type="transmembrane region" description="Helical" evidence="1">
    <location>
        <begin position="83"/>
        <end position="109"/>
    </location>
</feature>
<evidence type="ECO:0000256" key="1">
    <source>
        <dbReference type="SAM" id="Phobius"/>
    </source>
</evidence>
<dbReference type="Proteomes" id="UP001595909">
    <property type="component" value="Unassembled WGS sequence"/>
</dbReference>
<feature type="transmembrane region" description="Helical" evidence="1">
    <location>
        <begin position="53"/>
        <end position="77"/>
    </location>
</feature>
<accession>A0ABV9RKK5</accession>
<comment type="caution">
    <text evidence="2">The sequence shown here is derived from an EMBL/GenBank/DDBJ whole genome shotgun (WGS) entry which is preliminary data.</text>
</comment>
<evidence type="ECO:0000313" key="2">
    <source>
        <dbReference type="EMBL" id="MFC4833887.1"/>
    </source>
</evidence>
<dbReference type="InterPro" id="IPR021401">
    <property type="entry name" value="DUF3040"/>
</dbReference>